<dbReference type="PROSITE" id="PS50994">
    <property type="entry name" value="INTEGRASE"/>
    <property type="match status" value="1"/>
</dbReference>
<comment type="caution">
    <text evidence="2">The sequence shown here is derived from an EMBL/GenBank/DDBJ whole genome shotgun (WGS) entry which is preliminary data.</text>
</comment>
<dbReference type="InterPro" id="IPR001584">
    <property type="entry name" value="Integrase_cat-core"/>
</dbReference>
<dbReference type="InterPro" id="IPR012337">
    <property type="entry name" value="RNaseH-like_sf"/>
</dbReference>
<evidence type="ECO:0000259" key="1">
    <source>
        <dbReference type="PROSITE" id="PS50994"/>
    </source>
</evidence>
<dbReference type="Proteomes" id="UP000031465">
    <property type="component" value="Unassembled WGS sequence"/>
</dbReference>
<dbReference type="PANTHER" id="PTHR47515">
    <property type="entry name" value="LOW CALCIUM RESPONSE LOCUS PROTEIN T"/>
    <property type="match status" value="1"/>
</dbReference>
<dbReference type="Pfam" id="PF13683">
    <property type="entry name" value="rve_3"/>
    <property type="match status" value="1"/>
</dbReference>
<dbReference type="SUPFAM" id="SSF53098">
    <property type="entry name" value="Ribonuclease H-like"/>
    <property type="match status" value="1"/>
</dbReference>
<reference evidence="2 3" key="1">
    <citation type="journal article" date="2014" name="Mol. Biol. Evol.">
        <title>Massive expansion of Ubiquitination-related gene families within the Chlamydiae.</title>
        <authorList>
            <person name="Domman D."/>
            <person name="Collingro A."/>
            <person name="Lagkouvardos I."/>
            <person name="Gehre L."/>
            <person name="Weinmaier T."/>
            <person name="Rattei T."/>
            <person name="Subtil A."/>
            <person name="Horn M."/>
        </authorList>
    </citation>
    <scope>NUCLEOTIDE SEQUENCE [LARGE SCALE GENOMIC DNA]</scope>
    <source>
        <strain evidence="2 3">EI2</strain>
    </source>
</reference>
<gene>
    <name evidence="2" type="ORF">DB44_CW00940</name>
</gene>
<evidence type="ECO:0000313" key="2">
    <source>
        <dbReference type="EMBL" id="KIC71921.1"/>
    </source>
</evidence>
<dbReference type="EMBL" id="JSAN01000069">
    <property type="protein sequence ID" value="KIC71921.1"/>
    <property type="molecule type" value="Genomic_DNA"/>
</dbReference>
<proteinExistence type="predicted"/>
<accession>A0A0C1JMX2</accession>
<feature type="domain" description="Integrase catalytic" evidence="1">
    <location>
        <begin position="1"/>
        <end position="67"/>
    </location>
</feature>
<dbReference type="GO" id="GO:0015074">
    <property type="term" value="P:DNA integration"/>
    <property type="evidence" value="ECO:0007669"/>
    <property type="project" value="InterPro"/>
</dbReference>
<protein>
    <recommendedName>
        <fullName evidence="1">Integrase catalytic domain-containing protein</fullName>
    </recommendedName>
</protein>
<organism evidence="2 3">
    <name type="scientific">Candidatus Protochlamydia amoebophila</name>
    <dbReference type="NCBI Taxonomy" id="362787"/>
    <lineage>
        <taxon>Bacteria</taxon>
        <taxon>Pseudomonadati</taxon>
        <taxon>Chlamydiota</taxon>
        <taxon>Chlamydiia</taxon>
        <taxon>Parachlamydiales</taxon>
        <taxon>Parachlamydiaceae</taxon>
        <taxon>Candidatus Protochlamydia</taxon>
    </lineage>
</organism>
<evidence type="ECO:0000313" key="3">
    <source>
        <dbReference type="Proteomes" id="UP000031465"/>
    </source>
</evidence>
<dbReference type="AlphaFoldDB" id="A0A0C1JMX2"/>
<name>A0A0C1JMX2_9BACT</name>
<dbReference type="PANTHER" id="PTHR47515:SF1">
    <property type="entry name" value="BLR2054 PROTEIN"/>
    <property type="match status" value="1"/>
</dbReference>
<sequence length="72" mass="8618">MVFRKPIKNGYIESFNGKIRQKCLNQNLFLDLQEAQEIIEAWRVEYNKERPHSLLEYSTQQNSLANTFLNKK</sequence>